<gene>
    <name evidence="2" type="ORF">BGZ95_003866</name>
</gene>
<evidence type="ECO:0000313" key="3">
    <source>
        <dbReference type="Proteomes" id="UP001194580"/>
    </source>
</evidence>
<accession>A0AAD4DI19</accession>
<evidence type="ECO:0000313" key="2">
    <source>
        <dbReference type="EMBL" id="KAG0278498.1"/>
    </source>
</evidence>
<feature type="region of interest" description="Disordered" evidence="1">
    <location>
        <begin position="243"/>
        <end position="312"/>
    </location>
</feature>
<proteinExistence type="predicted"/>
<feature type="compositionally biased region" description="Basic and acidic residues" evidence="1">
    <location>
        <begin position="582"/>
        <end position="594"/>
    </location>
</feature>
<feature type="compositionally biased region" description="Low complexity" evidence="1">
    <location>
        <begin position="431"/>
        <end position="442"/>
    </location>
</feature>
<organism evidence="2 3">
    <name type="scientific">Linnemannia exigua</name>
    <dbReference type="NCBI Taxonomy" id="604196"/>
    <lineage>
        <taxon>Eukaryota</taxon>
        <taxon>Fungi</taxon>
        <taxon>Fungi incertae sedis</taxon>
        <taxon>Mucoromycota</taxon>
        <taxon>Mortierellomycotina</taxon>
        <taxon>Mortierellomycetes</taxon>
        <taxon>Mortierellales</taxon>
        <taxon>Mortierellaceae</taxon>
        <taxon>Linnemannia</taxon>
    </lineage>
</organism>
<comment type="caution">
    <text evidence="2">The sequence shown here is derived from an EMBL/GenBank/DDBJ whole genome shotgun (WGS) entry which is preliminary data.</text>
</comment>
<feature type="region of interest" description="Disordered" evidence="1">
    <location>
        <begin position="470"/>
        <end position="613"/>
    </location>
</feature>
<dbReference type="AlphaFoldDB" id="A0AAD4DI19"/>
<feature type="compositionally biased region" description="Polar residues" evidence="1">
    <location>
        <begin position="289"/>
        <end position="302"/>
    </location>
</feature>
<feature type="compositionally biased region" description="Low complexity" evidence="1">
    <location>
        <begin position="382"/>
        <end position="405"/>
    </location>
</feature>
<protein>
    <submittedName>
        <fullName evidence="2">Uncharacterized protein</fullName>
    </submittedName>
</protein>
<feature type="region of interest" description="Disordered" evidence="1">
    <location>
        <begin position="172"/>
        <end position="210"/>
    </location>
</feature>
<name>A0AAD4DI19_9FUNG</name>
<sequence>MLKASVASCYQSVVSVSPSAPLISKISVQAQPASHSNNTKLPPSPILLVTTTSATTPSTSATPARLPDLSVKTLRPTAVPLLTTTKLEVQAPAPTSVPVKVPASLSLLSTWSAIEATSVEAFFGTNDYETCPSRKTTSETPPAIASSTITKLSAEPTAESIAESIAAPITESVTDPTAEPVVEPTSESTPASEPVRTPATTRTSLEPAIVHSPNTSTALACVSIANATSIPVSVLSTPVVVNSNETSNTPPDLNEASPTPSPLPEKEQEQQRIPSPPQSPITSPKRDPTTNAPSRTMSNPKATNKGPLTKTEVPAVNPYQAFVAAVDPEGTIPDGRVYVGTKSHHLDRPAPSRPSAQPPKHTFAFPQSQGRPQGGAGPPQPLGQNRSQTQAQAQTQTRPAQSQAPYRAPPNMPPARNKPNVAPPNNYRGNQQSQPQSQPSQQMRPLAESRWAGKALATAAALPEGFFSTAKAGVTSPTPAPQARLQSNSSVPSLPQQKRQQPPVSEQGYSTASSQKAFSTMSTQDQPKSTNSRTPQAGSPQQHSYQQQHQQQRPQGPPTRENGRNGSHMPPSSPYQTSVTRSVRDEDFSDDDRMSVSTVRTTRPRMAMPEENPGEPRFFQYNVGDGCHMVVAMYMERDASTALARFPQLARVRNDSSSGVKSVDQVTEIFRSAVIEEKSNLTG</sequence>
<dbReference type="Proteomes" id="UP001194580">
    <property type="component" value="Unassembled WGS sequence"/>
</dbReference>
<feature type="compositionally biased region" description="Polar residues" evidence="1">
    <location>
        <begin position="484"/>
        <end position="535"/>
    </location>
</feature>
<feature type="region of interest" description="Disordered" evidence="1">
    <location>
        <begin position="325"/>
        <end position="453"/>
    </location>
</feature>
<feature type="compositionally biased region" description="Low complexity" evidence="1">
    <location>
        <begin position="536"/>
        <end position="554"/>
    </location>
</feature>
<reference evidence="2" key="1">
    <citation type="journal article" date="2020" name="Fungal Divers.">
        <title>Resolving the Mortierellaceae phylogeny through synthesis of multi-gene phylogenetics and phylogenomics.</title>
        <authorList>
            <person name="Vandepol N."/>
            <person name="Liber J."/>
            <person name="Desiro A."/>
            <person name="Na H."/>
            <person name="Kennedy M."/>
            <person name="Barry K."/>
            <person name="Grigoriev I.V."/>
            <person name="Miller A.N."/>
            <person name="O'Donnell K."/>
            <person name="Stajich J.E."/>
            <person name="Bonito G."/>
        </authorList>
    </citation>
    <scope>NUCLEOTIDE SEQUENCE</scope>
    <source>
        <strain evidence="2">NRRL 28262</strain>
    </source>
</reference>
<evidence type="ECO:0000256" key="1">
    <source>
        <dbReference type="SAM" id="MobiDB-lite"/>
    </source>
</evidence>
<keyword evidence="3" id="KW-1185">Reference proteome</keyword>
<dbReference type="EMBL" id="JAAAIL010000191">
    <property type="protein sequence ID" value="KAG0278498.1"/>
    <property type="molecule type" value="Genomic_DNA"/>
</dbReference>